<accession>A0A8C2FFA1</accession>
<dbReference type="PANTHER" id="PTHR15503">
    <property type="entry name" value="LDOC1 RELATED"/>
    <property type="match status" value="1"/>
</dbReference>
<dbReference type="PANTHER" id="PTHR15503:SF36">
    <property type="entry name" value="RETROTRANSPOSON GAG-LIKE PROTEIN 5"/>
    <property type="match status" value="1"/>
</dbReference>
<sequence>MDPTGTSGQGWQESVENVLTKYEENFGAITTSIQALNQRFSHLADLLKIREPEMDQAQVAASPPVMNQESKVAPPEKYSGESGDCAAFLMQCELQFEMQLLSFPSERAKVGYVLSLLVGRARTWGSAEWKRRTECCDSFERFSREMRRVFDPVKSEHKTLNNLLSLSQGNRPVIDYIIDFRSLAADCTWNKSALYDA</sequence>
<feature type="domain" description="Retrotransposon gag" evidence="1">
    <location>
        <begin position="115"/>
        <end position="193"/>
    </location>
</feature>
<dbReference type="InterPro" id="IPR005162">
    <property type="entry name" value="Retrotrans_gag_dom"/>
</dbReference>
<name>A0A8C2FFA1_CYPCA</name>
<reference evidence="2" key="1">
    <citation type="submission" date="2025-08" db="UniProtKB">
        <authorList>
            <consortium name="Ensembl"/>
        </authorList>
    </citation>
    <scope>IDENTIFICATION</scope>
</reference>
<evidence type="ECO:0000313" key="2">
    <source>
        <dbReference type="Ensembl" id="ENSCCRP00020054259.1"/>
    </source>
</evidence>
<dbReference type="AlphaFoldDB" id="A0A8C2FFA1"/>
<evidence type="ECO:0000313" key="3">
    <source>
        <dbReference type="Proteomes" id="UP000694701"/>
    </source>
</evidence>
<dbReference type="InterPro" id="IPR032567">
    <property type="entry name" value="RTL1-rel"/>
</dbReference>
<dbReference type="Pfam" id="PF03732">
    <property type="entry name" value="Retrotrans_gag"/>
    <property type="match status" value="1"/>
</dbReference>
<evidence type="ECO:0000259" key="1">
    <source>
        <dbReference type="Pfam" id="PF03732"/>
    </source>
</evidence>
<proteinExistence type="predicted"/>
<dbReference type="Ensembl" id="ENSCCRT00020059395.1">
    <property type="protein sequence ID" value="ENSCCRP00020054259.1"/>
    <property type="gene ID" value="ENSCCRG00020024713.1"/>
</dbReference>
<dbReference type="Proteomes" id="UP000694701">
    <property type="component" value="Unplaced"/>
</dbReference>
<organism evidence="2 3">
    <name type="scientific">Cyprinus carpio</name>
    <name type="common">Common carp</name>
    <dbReference type="NCBI Taxonomy" id="7962"/>
    <lineage>
        <taxon>Eukaryota</taxon>
        <taxon>Metazoa</taxon>
        <taxon>Chordata</taxon>
        <taxon>Craniata</taxon>
        <taxon>Vertebrata</taxon>
        <taxon>Euteleostomi</taxon>
        <taxon>Actinopterygii</taxon>
        <taxon>Neopterygii</taxon>
        <taxon>Teleostei</taxon>
        <taxon>Ostariophysi</taxon>
        <taxon>Cypriniformes</taxon>
        <taxon>Cyprinidae</taxon>
        <taxon>Cyprininae</taxon>
        <taxon>Cyprinus</taxon>
    </lineage>
</organism>
<protein>
    <recommendedName>
        <fullName evidence="1">Retrotransposon gag domain-containing protein</fullName>
    </recommendedName>
</protein>